<evidence type="ECO:0000259" key="1">
    <source>
        <dbReference type="Pfam" id="PF07727"/>
    </source>
</evidence>
<evidence type="ECO:0000313" key="4">
    <source>
        <dbReference type="Proteomes" id="UP001454036"/>
    </source>
</evidence>
<comment type="caution">
    <text evidence="3">The sequence shown here is derived from an EMBL/GenBank/DDBJ whole genome shotgun (WGS) entry which is preliminary data.</text>
</comment>
<reference evidence="3 4" key="1">
    <citation type="submission" date="2024-01" db="EMBL/GenBank/DDBJ databases">
        <title>The complete chloroplast genome sequence of Lithospermum erythrorhizon: insights into the phylogenetic relationship among Boraginaceae species and the maternal lineages of purple gromwells.</title>
        <authorList>
            <person name="Okada T."/>
            <person name="Watanabe K."/>
        </authorList>
    </citation>
    <scope>NUCLEOTIDE SEQUENCE [LARGE SCALE GENOMIC DNA]</scope>
</reference>
<keyword evidence="4" id="KW-1185">Reference proteome</keyword>
<dbReference type="AlphaFoldDB" id="A0AAV3NHS0"/>
<accession>A0AAV3NHS0</accession>
<name>A0AAV3NHS0_LITER</name>
<protein>
    <recommendedName>
        <fullName evidence="5">Reverse transcriptase Ty1/copia-type domain-containing protein</fullName>
    </recommendedName>
</protein>
<gene>
    <name evidence="3" type="ORF">LIER_00402</name>
</gene>
<sequence length="214" mass="24510">MGATNHVTGYLHGKKGWRLFGLNSRDYFVSRDVTFYEFEFPYHDNPIETTSSVLHVSSVQGQCVSEYESWKSGQFVADERLIDAAPLSVVVVEPRLEPQQDTVTAGVEPRTFKEAMDHLGWHETMTKEMRALEDNDTWCMVPLPDGKKTLGSRWVYKVKYNSYGSIERLKVRLVIFENHQVEGIDYNDIFAPVAKMVTVRTFLAIAVARNCELH</sequence>
<dbReference type="Pfam" id="PF07727">
    <property type="entry name" value="RVT_2"/>
    <property type="match status" value="1"/>
</dbReference>
<feature type="domain" description="Retroviral polymerase SH3-like" evidence="2">
    <location>
        <begin position="8"/>
        <end position="45"/>
    </location>
</feature>
<dbReference type="Proteomes" id="UP001454036">
    <property type="component" value="Unassembled WGS sequence"/>
</dbReference>
<dbReference type="InterPro" id="IPR013103">
    <property type="entry name" value="RVT_2"/>
</dbReference>
<evidence type="ECO:0008006" key="5">
    <source>
        <dbReference type="Google" id="ProtNLM"/>
    </source>
</evidence>
<dbReference type="InterPro" id="IPR057670">
    <property type="entry name" value="SH3_retrovirus"/>
</dbReference>
<dbReference type="Pfam" id="PF25597">
    <property type="entry name" value="SH3_retrovirus"/>
    <property type="match status" value="1"/>
</dbReference>
<organism evidence="3 4">
    <name type="scientific">Lithospermum erythrorhizon</name>
    <name type="common">Purple gromwell</name>
    <name type="synonym">Lithospermum officinale var. erythrorhizon</name>
    <dbReference type="NCBI Taxonomy" id="34254"/>
    <lineage>
        <taxon>Eukaryota</taxon>
        <taxon>Viridiplantae</taxon>
        <taxon>Streptophyta</taxon>
        <taxon>Embryophyta</taxon>
        <taxon>Tracheophyta</taxon>
        <taxon>Spermatophyta</taxon>
        <taxon>Magnoliopsida</taxon>
        <taxon>eudicotyledons</taxon>
        <taxon>Gunneridae</taxon>
        <taxon>Pentapetalae</taxon>
        <taxon>asterids</taxon>
        <taxon>lamiids</taxon>
        <taxon>Boraginales</taxon>
        <taxon>Boraginaceae</taxon>
        <taxon>Boraginoideae</taxon>
        <taxon>Lithospermeae</taxon>
        <taxon>Lithospermum</taxon>
    </lineage>
</organism>
<evidence type="ECO:0000313" key="3">
    <source>
        <dbReference type="EMBL" id="GAA0138709.1"/>
    </source>
</evidence>
<feature type="domain" description="Reverse transcriptase Ty1/copia-type" evidence="1">
    <location>
        <begin position="135"/>
        <end position="214"/>
    </location>
</feature>
<evidence type="ECO:0000259" key="2">
    <source>
        <dbReference type="Pfam" id="PF25597"/>
    </source>
</evidence>
<dbReference type="EMBL" id="BAABME010000031">
    <property type="protein sequence ID" value="GAA0138709.1"/>
    <property type="molecule type" value="Genomic_DNA"/>
</dbReference>
<proteinExistence type="predicted"/>